<protein>
    <recommendedName>
        <fullName evidence="3">WH2 domain-containing protein</fullName>
    </recommendedName>
</protein>
<dbReference type="GO" id="GO:0005856">
    <property type="term" value="C:cytoskeleton"/>
    <property type="evidence" value="ECO:0007669"/>
    <property type="project" value="UniProtKB-SubCell"/>
</dbReference>
<evidence type="ECO:0000259" key="3">
    <source>
        <dbReference type="PROSITE" id="PS51082"/>
    </source>
</evidence>
<evidence type="ECO:0000256" key="2">
    <source>
        <dbReference type="SAM" id="MobiDB-lite"/>
    </source>
</evidence>
<dbReference type="GO" id="GO:0034237">
    <property type="term" value="F:protein kinase A regulatory subunit binding"/>
    <property type="evidence" value="ECO:0007669"/>
    <property type="project" value="TreeGrafter"/>
</dbReference>
<feature type="region of interest" description="Disordered" evidence="2">
    <location>
        <begin position="249"/>
        <end position="342"/>
    </location>
</feature>
<feature type="compositionally biased region" description="Pro residues" evidence="2">
    <location>
        <begin position="266"/>
        <end position="330"/>
    </location>
</feature>
<dbReference type="GO" id="GO:2000601">
    <property type="term" value="P:positive regulation of Arp2/3 complex-mediated actin nucleation"/>
    <property type="evidence" value="ECO:0007669"/>
    <property type="project" value="TreeGrafter"/>
</dbReference>
<organism evidence="4 5">
    <name type="scientific">Anaeramoeba ignava</name>
    <name type="common">Anaerobic marine amoeba</name>
    <dbReference type="NCBI Taxonomy" id="1746090"/>
    <lineage>
        <taxon>Eukaryota</taxon>
        <taxon>Metamonada</taxon>
        <taxon>Anaeramoebidae</taxon>
        <taxon>Anaeramoeba</taxon>
    </lineage>
</organism>
<dbReference type="InterPro" id="IPR003124">
    <property type="entry name" value="WH2_dom"/>
</dbReference>
<dbReference type="GO" id="GO:0071933">
    <property type="term" value="F:Arp2/3 complex binding"/>
    <property type="evidence" value="ECO:0007669"/>
    <property type="project" value="TreeGrafter"/>
</dbReference>
<dbReference type="AlphaFoldDB" id="A0A9Q0R6K8"/>
<evidence type="ECO:0000313" key="5">
    <source>
        <dbReference type="Proteomes" id="UP001149090"/>
    </source>
</evidence>
<sequence>MVLIKHTIKGYGKQAPPLKSPTETVIDVVRDRSQSFLTGLLLQLRDLATYSHSIFSELVSVSQEMTTKIQKLSARATVVLDERLPRVEEKMNETDPLSFCNNPKAEYKANLGEDYQLFKHAEIPQTLSVRFEQCQKVPDFSAIDQLAGLKNGSTLKHYSSPGFFFEKWVAVQIEKQKKRIEEQKQRRQTRKHKTRTSRNTQKKSVKKIQKKTVHAMGAEFDTSYVASPKTSHQQNVPKSTQVEMQITSLPPPVIDGLPEIPDLPKRGPPLPTRGPPPPTGGPPPPTGGPPPPTGGPPPPTGGPPPPTGGPPPPKLGPPPPLSGPPPPISGPPNLSGMLNSANLRHVQPVEKKDDGRSNLMQQIRAGKTLRDASKRQLAEKALDVQDVQSLSVAEILMKTMSIRAAVQFSESESESETDDDWD</sequence>
<feature type="domain" description="WH2" evidence="3">
    <location>
        <begin position="355"/>
        <end position="372"/>
    </location>
</feature>
<dbReference type="PANTHER" id="PTHR12902">
    <property type="entry name" value="WASP-1"/>
    <property type="match status" value="1"/>
</dbReference>
<evidence type="ECO:0000313" key="4">
    <source>
        <dbReference type="EMBL" id="KAJ5067859.1"/>
    </source>
</evidence>
<dbReference type="PANTHER" id="PTHR12902:SF1">
    <property type="entry name" value="WISKOTT-ALDRICH SYNDROME PROTEIN FAMILY MEMBER"/>
    <property type="match status" value="1"/>
</dbReference>
<accession>A0A9Q0R6K8</accession>
<proteinExistence type="inferred from homology"/>
<dbReference type="Proteomes" id="UP001149090">
    <property type="component" value="Unassembled WGS sequence"/>
</dbReference>
<keyword evidence="5" id="KW-1185">Reference proteome</keyword>
<dbReference type="Gene3D" id="6.10.280.150">
    <property type="match status" value="2"/>
</dbReference>
<comment type="similarity">
    <text evidence="1">Belongs to the SCAR/WAVE family.</text>
</comment>
<dbReference type="GO" id="GO:0003779">
    <property type="term" value="F:actin binding"/>
    <property type="evidence" value="ECO:0007669"/>
    <property type="project" value="UniProtKB-KW"/>
</dbReference>
<comment type="caution">
    <text evidence="4">The sequence shown here is derived from an EMBL/GenBank/DDBJ whole genome shotgun (WGS) entry which is preliminary data.</text>
</comment>
<dbReference type="EMBL" id="JAPDFW010000125">
    <property type="protein sequence ID" value="KAJ5067859.1"/>
    <property type="molecule type" value="Genomic_DNA"/>
</dbReference>
<reference evidence="4" key="1">
    <citation type="submission" date="2022-10" db="EMBL/GenBank/DDBJ databases">
        <title>Novel sulphate-reducing endosymbionts in the free-living metamonad Anaeramoeba.</title>
        <authorList>
            <person name="Jerlstrom-Hultqvist J."/>
            <person name="Cepicka I."/>
            <person name="Gallot-Lavallee L."/>
            <person name="Salas-Leiva D."/>
            <person name="Curtis B.A."/>
            <person name="Zahonova K."/>
            <person name="Pipaliya S."/>
            <person name="Dacks J."/>
            <person name="Roger A.J."/>
        </authorList>
    </citation>
    <scope>NUCLEOTIDE SEQUENCE</scope>
    <source>
        <strain evidence="4">BMAN</strain>
    </source>
</reference>
<dbReference type="OMA" id="PDMAYND"/>
<dbReference type="InterPro" id="IPR028288">
    <property type="entry name" value="SCAR/WAVE_fam"/>
</dbReference>
<gene>
    <name evidence="4" type="ORF">M0811_03049</name>
</gene>
<feature type="compositionally biased region" description="Basic residues" evidence="2">
    <location>
        <begin position="186"/>
        <end position="212"/>
    </location>
</feature>
<dbReference type="GO" id="GO:0030036">
    <property type="term" value="P:actin cytoskeleton organization"/>
    <property type="evidence" value="ECO:0007669"/>
    <property type="project" value="InterPro"/>
</dbReference>
<dbReference type="OrthoDB" id="1060785at2759"/>
<name>A0A9Q0R6K8_ANAIG</name>
<feature type="region of interest" description="Disordered" evidence="2">
    <location>
        <begin position="179"/>
        <end position="212"/>
    </location>
</feature>
<evidence type="ECO:0000256" key="1">
    <source>
        <dbReference type="ARBA" id="ARBA00006993"/>
    </source>
</evidence>
<dbReference type="PROSITE" id="PS51082">
    <property type="entry name" value="WH2"/>
    <property type="match status" value="1"/>
</dbReference>